<dbReference type="InterPro" id="IPR051200">
    <property type="entry name" value="Host-pathogen_enzymatic-act"/>
</dbReference>
<dbReference type="InterPro" id="IPR015943">
    <property type="entry name" value="WD40/YVTN_repeat-like_dom_sf"/>
</dbReference>
<gene>
    <name evidence="1" type="ORF">METZ01_LOCUS316512</name>
</gene>
<evidence type="ECO:0008006" key="2">
    <source>
        <dbReference type="Google" id="ProtNLM"/>
    </source>
</evidence>
<proteinExistence type="predicted"/>
<dbReference type="PANTHER" id="PTHR47197:SF3">
    <property type="entry name" value="DIHYDRO-HEME D1 DEHYDROGENASE"/>
    <property type="match status" value="1"/>
</dbReference>
<evidence type="ECO:0000313" key="1">
    <source>
        <dbReference type="EMBL" id="SVC63658.1"/>
    </source>
</evidence>
<dbReference type="PANTHER" id="PTHR47197">
    <property type="entry name" value="PROTEIN NIRF"/>
    <property type="match status" value="1"/>
</dbReference>
<reference evidence="1" key="1">
    <citation type="submission" date="2018-05" db="EMBL/GenBank/DDBJ databases">
        <authorList>
            <person name="Lanie J.A."/>
            <person name="Ng W.-L."/>
            <person name="Kazmierczak K.M."/>
            <person name="Andrzejewski T.M."/>
            <person name="Davidsen T.M."/>
            <person name="Wayne K.J."/>
            <person name="Tettelin H."/>
            <person name="Glass J.I."/>
            <person name="Rusch D."/>
            <person name="Podicherti R."/>
            <person name="Tsui H.-C.T."/>
            <person name="Winkler M.E."/>
        </authorList>
    </citation>
    <scope>NUCLEOTIDE SEQUENCE</scope>
</reference>
<dbReference type="InterPro" id="IPR011045">
    <property type="entry name" value="N2O_reductase_N"/>
</dbReference>
<dbReference type="Gene3D" id="2.130.10.10">
    <property type="entry name" value="YVTN repeat-like/Quinoprotein amine dehydrogenase"/>
    <property type="match status" value="1"/>
</dbReference>
<sequence length="180" mass="19942">MHAALVQTPLRSVQYLIQVRTGSVENRSLPPHTFLDAVCGALWQGEPMKPNRWIITCAVLLMGILCSYAANKSSKGQQFLWQTNSYGDDVHIIDVATHKVVGHIKVGPQPHGIAAPDDAHVVFVAIENFKGPLGELVWVDPKTYKVTHRLSIGPKPNQIACTPDGRWVYVPCNDGHYWVI</sequence>
<dbReference type="EMBL" id="UINC01102213">
    <property type="protein sequence ID" value="SVC63658.1"/>
    <property type="molecule type" value="Genomic_DNA"/>
</dbReference>
<dbReference type="SUPFAM" id="SSF50974">
    <property type="entry name" value="Nitrous oxide reductase, N-terminal domain"/>
    <property type="match status" value="1"/>
</dbReference>
<name>A0A382NT34_9ZZZZ</name>
<organism evidence="1">
    <name type="scientific">marine metagenome</name>
    <dbReference type="NCBI Taxonomy" id="408172"/>
    <lineage>
        <taxon>unclassified sequences</taxon>
        <taxon>metagenomes</taxon>
        <taxon>ecological metagenomes</taxon>
    </lineage>
</organism>
<accession>A0A382NT34</accession>
<feature type="non-terminal residue" evidence="1">
    <location>
        <position position="180"/>
    </location>
</feature>
<dbReference type="AlphaFoldDB" id="A0A382NT34"/>
<protein>
    <recommendedName>
        <fullName evidence="2">YncE family protein</fullName>
    </recommendedName>
</protein>